<proteinExistence type="predicted"/>
<evidence type="ECO:0000313" key="2">
    <source>
        <dbReference type="EMBL" id="MBB4011421.1"/>
    </source>
</evidence>
<sequence>MRFIFVALLTLCGLHPALAAPDEHVVKLASLEWPPYASASVSAGGTVTDTVRRALAASGYRLVVEYFPWPKAVAVGESAKGFAGYFPSYYSADRARRTELSDPVGESPLGFAQRSDSPSTWVTIEDLKALRIGVVEGYINTTALDRRIASGDQPADSTLDDASNLMKLAAGRVDLAVVDSKVFANLMGNDTRLTGLRGQLVMNPRLLELKSVHVAFRKTSEGRKLSRALSEGLRKIGYQPPVFNQDPE</sequence>
<comment type="caution">
    <text evidence="2">The sequence shown here is derived from an EMBL/GenBank/DDBJ whole genome shotgun (WGS) entry which is preliminary data.</text>
</comment>
<keyword evidence="1" id="KW-0732">Signal</keyword>
<organism evidence="2 3">
    <name type="scientific">Niveibacterium umoris</name>
    <dbReference type="NCBI Taxonomy" id="1193620"/>
    <lineage>
        <taxon>Bacteria</taxon>
        <taxon>Pseudomonadati</taxon>
        <taxon>Pseudomonadota</taxon>
        <taxon>Betaproteobacteria</taxon>
        <taxon>Rhodocyclales</taxon>
        <taxon>Rhodocyclaceae</taxon>
        <taxon>Niveibacterium</taxon>
    </lineage>
</organism>
<reference evidence="2 3" key="1">
    <citation type="submission" date="2020-08" db="EMBL/GenBank/DDBJ databases">
        <title>Genomic Encyclopedia of Type Strains, Phase IV (KMG-IV): sequencing the most valuable type-strain genomes for metagenomic binning, comparative biology and taxonomic classification.</title>
        <authorList>
            <person name="Goeker M."/>
        </authorList>
    </citation>
    <scope>NUCLEOTIDE SEQUENCE [LARGE SCALE GENOMIC DNA]</scope>
    <source>
        <strain evidence="2 3">DSM 106739</strain>
    </source>
</reference>
<dbReference type="SUPFAM" id="SSF53850">
    <property type="entry name" value="Periplasmic binding protein-like II"/>
    <property type="match status" value="1"/>
</dbReference>
<accession>A0A840BD25</accession>
<dbReference type="AlphaFoldDB" id="A0A840BD25"/>
<keyword evidence="3" id="KW-1185">Reference proteome</keyword>
<feature type="chain" id="PRO_5032987312" evidence="1">
    <location>
        <begin position="20"/>
        <end position="248"/>
    </location>
</feature>
<name>A0A840BD25_9RHOO</name>
<dbReference type="Proteomes" id="UP000561045">
    <property type="component" value="Unassembled WGS sequence"/>
</dbReference>
<dbReference type="RefSeq" id="WP_183631963.1">
    <property type="nucleotide sequence ID" value="NZ_BAABLE010000011.1"/>
</dbReference>
<dbReference type="PANTHER" id="PTHR35936">
    <property type="entry name" value="MEMBRANE-BOUND LYTIC MUREIN TRANSGLYCOSYLASE F"/>
    <property type="match status" value="1"/>
</dbReference>
<dbReference type="EMBL" id="JACIET010000001">
    <property type="protein sequence ID" value="MBB4011421.1"/>
    <property type="molecule type" value="Genomic_DNA"/>
</dbReference>
<dbReference type="Gene3D" id="3.40.190.10">
    <property type="entry name" value="Periplasmic binding protein-like II"/>
    <property type="match status" value="2"/>
</dbReference>
<dbReference type="PANTHER" id="PTHR35936:SF25">
    <property type="entry name" value="ABC TRANSPORTER SUBSTRATE-BINDING PROTEIN"/>
    <property type="match status" value="1"/>
</dbReference>
<protein>
    <submittedName>
        <fullName evidence="2">Polar amino acid transport system substrate-binding protein</fullName>
    </submittedName>
</protein>
<feature type="signal peptide" evidence="1">
    <location>
        <begin position="1"/>
        <end position="19"/>
    </location>
</feature>
<gene>
    <name evidence="2" type="ORF">GGR36_000729</name>
</gene>
<evidence type="ECO:0000256" key="1">
    <source>
        <dbReference type="SAM" id="SignalP"/>
    </source>
</evidence>
<evidence type="ECO:0000313" key="3">
    <source>
        <dbReference type="Proteomes" id="UP000561045"/>
    </source>
</evidence>